<evidence type="ECO:0000313" key="1">
    <source>
        <dbReference type="EMBL" id="SOC57029.1"/>
    </source>
</evidence>
<evidence type="ECO:0000313" key="2">
    <source>
        <dbReference type="Proteomes" id="UP000219688"/>
    </source>
</evidence>
<keyword evidence="2" id="KW-1185">Reference proteome</keyword>
<reference evidence="2" key="1">
    <citation type="submission" date="2017-08" db="EMBL/GenBank/DDBJ databases">
        <authorList>
            <person name="Varghese N."/>
            <person name="Submissions S."/>
        </authorList>
    </citation>
    <scope>NUCLEOTIDE SEQUENCE [LARGE SCALE GENOMIC DNA]</scope>
    <source>
        <strain evidence="2">USBA17B2</strain>
    </source>
</reference>
<gene>
    <name evidence="1" type="ORF">SAMN05421879_11061</name>
</gene>
<dbReference type="OrthoDB" id="1456570at2"/>
<dbReference type="AlphaFoldDB" id="A0A285VSK3"/>
<protein>
    <submittedName>
        <fullName evidence="1">Uncharacterized protein</fullName>
    </submittedName>
</protein>
<sequence>MGDHDTTETTECPTCRKPSLLRAVIDKARAALADEPPRHEHPEFMICPVCGWNNLPERWEQSKMR</sequence>
<organism evidence="1 2">
    <name type="scientific">Ornithinimicrobium cerasi</name>
    <dbReference type="NCBI Taxonomy" id="2248773"/>
    <lineage>
        <taxon>Bacteria</taxon>
        <taxon>Bacillati</taxon>
        <taxon>Actinomycetota</taxon>
        <taxon>Actinomycetes</taxon>
        <taxon>Micrococcales</taxon>
        <taxon>Ornithinimicrobiaceae</taxon>
        <taxon>Ornithinimicrobium</taxon>
    </lineage>
</organism>
<proteinExistence type="predicted"/>
<name>A0A285VSK3_9MICO</name>
<dbReference type="RefSeq" id="WP_097188834.1">
    <property type="nucleotide sequence ID" value="NZ_OBQK01000010.1"/>
</dbReference>
<dbReference type="Proteomes" id="UP000219688">
    <property type="component" value="Unassembled WGS sequence"/>
</dbReference>
<dbReference type="EMBL" id="OBQK01000010">
    <property type="protein sequence ID" value="SOC57029.1"/>
    <property type="molecule type" value="Genomic_DNA"/>
</dbReference>
<accession>A0A285VSK3</accession>